<evidence type="ECO:0000313" key="4">
    <source>
        <dbReference type="Proteomes" id="UP001521150"/>
    </source>
</evidence>
<feature type="region of interest" description="Disordered" evidence="1">
    <location>
        <begin position="212"/>
        <end position="246"/>
    </location>
</feature>
<evidence type="ECO:0000256" key="2">
    <source>
        <dbReference type="SAM" id="Phobius"/>
    </source>
</evidence>
<gene>
    <name evidence="3" type="ORF">LWC34_23395</name>
</gene>
<evidence type="ECO:0000313" key="3">
    <source>
        <dbReference type="EMBL" id="MCE7005749.1"/>
    </source>
</evidence>
<proteinExistence type="predicted"/>
<comment type="caution">
    <text evidence="3">The sequence shown here is derived from an EMBL/GenBank/DDBJ whole genome shotgun (WGS) entry which is preliminary data.</text>
</comment>
<keyword evidence="2" id="KW-1133">Transmembrane helix</keyword>
<feature type="transmembrane region" description="Helical" evidence="2">
    <location>
        <begin position="105"/>
        <end position="127"/>
    </location>
</feature>
<feature type="transmembrane region" description="Helical" evidence="2">
    <location>
        <begin position="44"/>
        <end position="63"/>
    </location>
</feature>
<keyword evidence="4" id="KW-1185">Reference proteome</keyword>
<sequence>MELSSRRWAVSTSLSLLAATFFVAAAFLPLFVGEVAINGWNGVLITGYQQLAGAVLALVAGLVSRGRVVLLAAAAGVNVGIAAITISTVGSYFHRYPAFEGATVVGTGFWCLGVGQLLVVAAVAVVLPPPAMDLSNRHWGLATKFVVGGRGFAHARSAPAALRGHVGGRARRLLRGNGRCVGRRGHPRTWGSSVKADAVDVGRAGDRVPAAGRCGSGVGRRTVRRSPDRRPDGSSRHQRGVQRRHGVALRSHGARLFHGVPGDRPVWFPAFRHRARRLVLAPWHPGVRRGRFATKRKRAPVAVP</sequence>
<protein>
    <recommendedName>
        <fullName evidence="5">Major facilitator superfamily (MFS) profile domain-containing protein</fullName>
    </recommendedName>
</protein>
<dbReference type="RefSeq" id="WP_233727292.1">
    <property type="nucleotide sequence ID" value="NZ_JAJVCN010000002.1"/>
</dbReference>
<organism evidence="3 4">
    <name type="scientific">Kibdelosporangium philippinense</name>
    <dbReference type="NCBI Taxonomy" id="211113"/>
    <lineage>
        <taxon>Bacteria</taxon>
        <taxon>Bacillati</taxon>
        <taxon>Actinomycetota</taxon>
        <taxon>Actinomycetes</taxon>
        <taxon>Pseudonocardiales</taxon>
        <taxon>Pseudonocardiaceae</taxon>
        <taxon>Kibdelosporangium</taxon>
    </lineage>
</organism>
<feature type="compositionally biased region" description="Basic and acidic residues" evidence="1">
    <location>
        <begin position="225"/>
        <end position="235"/>
    </location>
</feature>
<keyword evidence="2" id="KW-0812">Transmembrane</keyword>
<dbReference type="EMBL" id="JAJVCN010000002">
    <property type="protein sequence ID" value="MCE7005749.1"/>
    <property type="molecule type" value="Genomic_DNA"/>
</dbReference>
<feature type="transmembrane region" description="Helical" evidence="2">
    <location>
        <begin position="12"/>
        <end position="32"/>
    </location>
</feature>
<accession>A0ABS8ZD28</accession>
<name>A0ABS8ZD28_9PSEU</name>
<dbReference type="Proteomes" id="UP001521150">
    <property type="component" value="Unassembled WGS sequence"/>
</dbReference>
<evidence type="ECO:0008006" key="5">
    <source>
        <dbReference type="Google" id="ProtNLM"/>
    </source>
</evidence>
<feature type="compositionally biased region" description="Basic residues" evidence="1">
    <location>
        <begin position="236"/>
        <end position="246"/>
    </location>
</feature>
<keyword evidence="2" id="KW-0472">Membrane</keyword>
<evidence type="ECO:0000256" key="1">
    <source>
        <dbReference type="SAM" id="MobiDB-lite"/>
    </source>
</evidence>
<reference evidence="3 4" key="1">
    <citation type="submission" date="2021-12" db="EMBL/GenBank/DDBJ databases">
        <title>Genome sequence of Kibdelosporangium philippinense ATCC 49844.</title>
        <authorList>
            <person name="Fedorov E.A."/>
            <person name="Omeragic M."/>
            <person name="Shalygina K.F."/>
            <person name="Maclea K.S."/>
        </authorList>
    </citation>
    <scope>NUCLEOTIDE SEQUENCE [LARGE SCALE GENOMIC DNA]</scope>
    <source>
        <strain evidence="3 4">ATCC 49844</strain>
    </source>
</reference>
<feature type="transmembrane region" description="Helical" evidence="2">
    <location>
        <begin position="70"/>
        <end position="93"/>
    </location>
</feature>